<evidence type="ECO:0000313" key="1">
    <source>
        <dbReference type="EMBL" id="AMR59765.1"/>
    </source>
</evidence>
<accession>A0A142IIH7</accession>
<dbReference type="Proteomes" id="UP000223976">
    <property type="component" value="Segment"/>
</dbReference>
<sequence>MPVLYGGVDLKVLDRFKLRASEALVNGWVERGVRDACEVICRYPGATTMWSCHGHGPYSKKNSPGEFHVVFVLGVGFEHKAHELVAELMKADIPPLWDLSMARLMYPDDDFVYDLSEITLKNTYNAWKITYRYLHTEQSLREIRKVFHTVCKKVFN</sequence>
<protein>
    <submittedName>
        <fullName evidence="1">Uncharacterized protein</fullName>
    </submittedName>
</protein>
<reference evidence="1 2" key="1">
    <citation type="submission" date="2016-02" db="EMBL/GenBank/DDBJ databases">
        <title>Complete genome sequence of a polyvalent bacteriophage, SEGD1, simultaneously inhibiting both Salmonella enterica and Escherichia coli O157:H7.</title>
        <authorList>
            <person name="Fan J."/>
            <person name="Ma J."/>
        </authorList>
    </citation>
    <scope>NUCLEOTIDE SEQUENCE [LARGE SCALE GENOMIC DNA]</scope>
</reference>
<organism evidence="1 2">
    <name type="scientific">Enterobacteria phage SEGD1</name>
    <dbReference type="NCBI Taxonomy" id="1805456"/>
    <lineage>
        <taxon>Viruses</taxon>
        <taxon>Duplodnaviria</taxon>
        <taxon>Heunggongvirae</taxon>
        <taxon>Uroviricota</taxon>
        <taxon>Caudoviricetes</taxon>
        <taxon>Chimalliviridae</taxon>
        <taxon>Seoulvirus</taxon>
        <taxon>Seoulvirus SPN3US</taxon>
    </lineage>
</organism>
<gene>
    <name evidence="1" type="ORF">SEGD1_118</name>
</gene>
<proteinExistence type="predicted"/>
<evidence type="ECO:0000313" key="2">
    <source>
        <dbReference type="Proteomes" id="UP000223976"/>
    </source>
</evidence>
<name>A0A142IIH7_9CAUD</name>
<dbReference type="EMBL" id="KU726251">
    <property type="protein sequence ID" value="AMR59765.1"/>
    <property type="molecule type" value="Genomic_DNA"/>
</dbReference>